<keyword evidence="2" id="KW-1185">Reference proteome</keyword>
<gene>
    <name evidence="1" type="ORF">VIBC2010_10157</name>
</gene>
<dbReference type="STRING" id="796620.VIBC2010_10157"/>
<dbReference type="AlphaFoldDB" id="E3BFG6"/>
<organism evidence="1 2">
    <name type="scientific">Vibrio caribbeanicus ATCC BAA-2122</name>
    <dbReference type="NCBI Taxonomy" id="796620"/>
    <lineage>
        <taxon>Bacteria</taxon>
        <taxon>Pseudomonadati</taxon>
        <taxon>Pseudomonadota</taxon>
        <taxon>Gammaproteobacteria</taxon>
        <taxon>Vibrionales</taxon>
        <taxon>Vibrionaceae</taxon>
        <taxon>Vibrio</taxon>
    </lineage>
</organism>
<sequence length="35" mass="4045">MSKFVLMFVDLEIYLLSQQKEVFALSPQIELTIGI</sequence>
<dbReference type="Proteomes" id="UP000002943">
    <property type="component" value="Unassembled WGS sequence"/>
</dbReference>
<evidence type="ECO:0000313" key="2">
    <source>
        <dbReference type="Proteomes" id="UP000002943"/>
    </source>
</evidence>
<comment type="caution">
    <text evidence="1">The sequence shown here is derived from an EMBL/GenBank/DDBJ whole genome shotgun (WGS) entry which is preliminary data.</text>
</comment>
<reference evidence="1 2" key="1">
    <citation type="journal article" date="2012" name="Int. J. Syst. Evol. Microbiol.">
        <title>Vibrio caribbeanicus sp. nov., isolated from the marine sponge Scleritoderma cyanea.</title>
        <authorList>
            <person name="Hoffmann M."/>
            <person name="Monday S.R."/>
            <person name="Allard M.W."/>
            <person name="Strain E.A."/>
            <person name="Whittaker P."/>
            <person name="Naum M."/>
            <person name="McCarthy P.J."/>
            <person name="Lopez J.V."/>
            <person name="Fischer M."/>
            <person name="Brown E.W."/>
        </authorList>
    </citation>
    <scope>NUCLEOTIDE SEQUENCE [LARGE SCALE GENOMIC DNA]</scope>
    <source>
        <strain evidence="1 2">ATCC BAA-2122</strain>
    </source>
</reference>
<name>E3BFG6_9VIBR</name>
<accession>E3BFG6</accession>
<dbReference type="EMBL" id="AEIU01000022">
    <property type="protein sequence ID" value="EFP98144.1"/>
    <property type="molecule type" value="Genomic_DNA"/>
</dbReference>
<evidence type="ECO:0000313" key="1">
    <source>
        <dbReference type="EMBL" id="EFP98144.1"/>
    </source>
</evidence>
<proteinExistence type="predicted"/>
<protein>
    <submittedName>
        <fullName evidence="1">Uncharacterized protein</fullName>
    </submittedName>
</protein>